<dbReference type="AlphaFoldDB" id="A0A914ZYV1"/>
<dbReference type="WBParaSite" id="PgE006_g004_t02">
    <property type="protein sequence ID" value="PgE006_g004_t02"/>
    <property type="gene ID" value="PgE006_g004"/>
</dbReference>
<protein>
    <submittedName>
        <fullName evidence="2">Reverse transcriptase domain-containing protein</fullName>
    </submittedName>
</protein>
<organism evidence="1 2">
    <name type="scientific">Parascaris univalens</name>
    <name type="common">Nematode worm</name>
    <dbReference type="NCBI Taxonomy" id="6257"/>
    <lineage>
        <taxon>Eukaryota</taxon>
        <taxon>Metazoa</taxon>
        <taxon>Ecdysozoa</taxon>
        <taxon>Nematoda</taxon>
        <taxon>Chromadorea</taxon>
        <taxon>Rhabditida</taxon>
        <taxon>Spirurina</taxon>
        <taxon>Ascaridomorpha</taxon>
        <taxon>Ascaridoidea</taxon>
        <taxon>Ascarididae</taxon>
        <taxon>Parascaris</taxon>
    </lineage>
</organism>
<evidence type="ECO:0000313" key="2">
    <source>
        <dbReference type="WBParaSite" id="PgE006_g004_t02"/>
    </source>
</evidence>
<sequence length="437" mass="50651">MVAPYMLRTWNHIDDHSESNLRYLWRRDCRISASGRFSVEISRSEINQTRPIQSHYYNCFFTVTDLLLDTKFTYRSLCGPFKRYHRLYFLTDRAAILVDFSRNNSTVTQNLLLFDHENQSVDCELARVWCFDVDDMLFRTDDTLIPITSGLLQCCHRAYLPLLGQRDESKQIVMARMVPANPFEGTEENVPLITFSMDELFHIAQTQRLRLANTDPLNQLPWTKVSLDDAHYPLIYKSSLFFLFRQEKFSGESFLPNAVLEIDFAGMLASENNLPQAKFCYVRSDITLAYEELLSYYSVAQHGPLLIAYWSYWFGALSASSPLRMLYVLDLDALTWREFRELRDIENENAKWLSILPGCRILSQQQRGSKLAMVYTITQASVSVPRLQHLAFWTVVELIKSLNHSSEGTVTSGNGNKCKLLSEAYYYSLNCLTNFDT</sequence>
<dbReference type="Proteomes" id="UP000887569">
    <property type="component" value="Unplaced"/>
</dbReference>
<evidence type="ECO:0000313" key="1">
    <source>
        <dbReference type="Proteomes" id="UP000887569"/>
    </source>
</evidence>
<accession>A0A914ZYV1</accession>
<proteinExistence type="predicted"/>
<keyword evidence="1" id="KW-1185">Reference proteome</keyword>
<name>A0A914ZYV1_PARUN</name>
<reference evidence="2" key="1">
    <citation type="submission" date="2022-11" db="UniProtKB">
        <authorList>
            <consortium name="WormBaseParasite"/>
        </authorList>
    </citation>
    <scope>IDENTIFICATION</scope>
</reference>